<protein>
    <submittedName>
        <fullName evidence="2">Helix-turn-helix transcriptional regulator</fullName>
    </submittedName>
</protein>
<dbReference type="SUPFAM" id="SSF47413">
    <property type="entry name" value="lambda repressor-like DNA-binding domains"/>
    <property type="match status" value="1"/>
</dbReference>
<dbReference type="InterPro" id="IPR010982">
    <property type="entry name" value="Lambda_DNA-bd_dom_sf"/>
</dbReference>
<feature type="domain" description="HTH cro/C1-type" evidence="1">
    <location>
        <begin position="16"/>
        <end position="70"/>
    </location>
</feature>
<accession>A0ABX7JTU3</accession>
<gene>
    <name evidence="2" type="ORF">JWJ88_21090</name>
</gene>
<dbReference type="CDD" id="cd00093">
    <property type="entry name" value="HTH_XRE"/>
    <property type="match status" value="1"/>
</dbReference>
<dbReference type="PROSITE" id="PS50943">
    <property type="entry name" value="HTH_CROC1"/>
    <property type="match status" value="1"/>
</dbReference>
<geneLocation type="plasmid" evidence="2 3">
    <name>p2</name>
</geneLocation>
<name>A0ABX7JTU3_9RHOB</name>
<evidence type="ECO:0000313" key="2">
    <source>
        <dbReference type="EMBL" id="QRZ16047.1"/>
    </source>
</evidence>
<dbReference type="InterPro" id="IPR001387">
    <property type="entry name" value="Cro/C1-type_HTH"/>
</dbReference>
<dbReference type="SMART" id="SM00530">
    <property type="entry name" value="HTH_XRE"/>
    <property type="match status" value="1"/>
</dbReference>
<evidence type="ECO:0000313" key="3">
    <source>
        <dbReference type="Proteomes" id="UP000663629"/>
    </source>
</evidence>
<dbReference type="Pfam" id="PF01381">
    <property type="entry name" value="HTH_3"/>
    <property type="match status" value="1"/>
</dbReference>
<keyword evidence="2" id="KW-0614">Plasmid</keyword>
<organism evidence="2 3">
    <name type="scientific">Paracoccus methylovorus</name>
    <dbReference type="NCBI Taxonomy" id="2812658"/>
    <lineage>
        <taxon>Bacteria</taxon>
        <taxon>Pseudomonadati</taxon>
        <taxon>Pseudomonadota</taxon>
        <taxon>Alphaproteobacteria</taxon>
        <taxon>Rhodobacterales</taxon>
        <taxon>Paracoccaceae</taxon>
        <taxon>Paracoccus</taxon>
    </lineage>
</organism>
<dbReference type="Gene3D" id="1.10.260.40">
    <property type="entry name" value="lambda repressor-like DNA-binding domains"/>
    <property type="match status" value="1"/>
</dbReference>
<evidence type="ECO:0000259" key="1">
    <source>
        <dbReference type="PROSITE" id="PS50943"/>
    </source>
</evidence>
<keyword evidence="3" id="KW-1185">Reference proteome</keyword>
<dbReference type="EMBL" id="CP070372">
    <property type="protein sequence ID" value="QRZ16047.1"/>
    <property type="molecule type" value="Genomic_DNA"/>
</dbReference>
<proteinExistence type="predicted"/>
<reference evidence="2 3" key="1">
    <citation type="submission" date="2021-02" db="EMBL/GenBank/DDBJ databases">
        <title>Paracoccus methylovroum sp.nov., a new methanol and methylamine utilizing methylotrophic denitrifer.</title>
        <authorList>
            <person name="Timsy T."/>
            <person name="Behrendt U."/>
            <person name="Ulrich A."/>
            <person name="Spanner T."/>
            <person name="Foesel B.U."/>
            <person name="Horn M.A."/>
            <person name="Kolb S."/>
        </authorList>
    </citation>
    <scope>NUCLEOTIDE SEQUENCE [LARGE SCALE GENOMIC DNA]</scope>
    <source>
        <strain evidence="2 3">H4-D09</strain>
        <plasmid evidence="2 3">p2</plasmid>
    </source>
</reference>
<sequence length="84" mass="9452">MMDQIARTTKDIGNVLRNARKARKLTQTDLARRAGVWQRTISNIETSASGAKLDTIFDLLAALDLEIHIVPRSKMKPSDLEDIF</sequence>
<dbReference type="Proteomes" id="UP000663629">
    <property type="component" value="Plasmid p2"/>
</dbReference>